<feature type="domain" description="Beta-lactamase-related" evidence="1">
    <location>
        <begin position="15"/>
        <end position="327"/>
    </location>
</feature>
<dbReference type="EMBL" id="POTW01000040">
    <property type="protein sequence ID" value="PZF82360.1"/>
    <property type="molecule type" value="Genomic_DNA"/>
</dbReference>
<reference evidence="2 3" key="1">
    <citation type="submission" date="2018-01" db="EMBL/GenBank/DDBJ databases">
        <title>Draft genome sequence of Jiangella sp. GTF31.</title>
        <authorList>
            <person name="Sahin N."/>
            <person name="Ay H."/>
            <person name="Saygin H."/>
        </authorList>
    </citation>
    <scope>NUCLEOTIDE SEQUENCE [LARGE SCALE GENOMIC DNA]</scope>
    <source>
        <strain evidence="2 3">GTF31</strain>
    </source>
</reference>
<dbReference type="PANTHER" id="PTHR46825">
    <property type="entry name" value="D-ALANYL-D-ALANINE-CARBOXYPEPTIDASE/ENDOPEPTIDASE AMPH"/>
    <property type="match status" value="1"/>
</dbReference>
<dbReference type="PANTHER" id="PTHR46825:SF9">
    <property type="entry name" value="BETA-LACTAMASE-RELATED DOMAIN-CONTAINING PROTEIN"/>
    <property type="match status" value="1"/>
</dbReference>
<sequence>MSTQSLVSEAVELLERAVAGIVDRGVAPGAVGGILADGAITVAASGVGDPTVGDAVGERTLFQIGSVTKVVTTTIAMRLVDAGQLDLDAPVAAYLPELRLAGRSTEGLIVRHLLTHESGIEGDVYLDTGGGPDALERLVERLADVGTVHEPGAAWSYSNIGFVLAGRIAEKLTGLAFPEVVRTLVTEPLGIATPVVLADDALSHHCAVGHRRRDGALVPSPLRELPVSMAPAGSRPFCAIGDLLRFAASHFDGADDLLTEKSRLLMRRRWLAQPRSVGAGQGLGWFVLRDGPDPLLAHAGDTFGFGAMLVVAPARRFAVAIAGSTPDVADVAAGLAFQVCAAATGLTPQLVSSAPLASAELAHLAGRYERFGVVCDVGLEGTGLRIRTGYHGVRAGTPSTDERVEMVGEWIFGPKGSSGLFGYEFPGGANDRMYAHGRLLTRATA</sequence>
<dbReference type="AlphaFoldDB" id="A0A2W2BAU4"/>
<name>A0A2W2BAU4_9ACTN</name>
<proteinExistence type="predicted"/>
<dbReference type="InterPro" id="IPR012338">
    <property type="entry name" value="Beta-lactam/transpept-like"/>
</dbReference>
<accession>A0A2W2BAU4</accession>
<dbReference type="SUPFAM" id="SSF56601">
    <property type="entry name" value="beta-lactamase/transpeptidase-like"/>
    <property type="match status" value="1"/>
</dbReference>
<dbReference type="InterPro" id="IPR050491">
    <property type="entry name" value="AmpC-like"/>
</dbReference>
<dbReference type="Gene3D" id="3.40.710.10">
    <property type="entry name" value="DD-peptidase/beta-lactamase superfamily"/>
    <property type="match status" value="1"/>
</dbReference>
<evidence type="ECO:0000313" key="3">
    <source>
        <dbReference type="Proteomes" id="UP000248764"/>
    </source>
</evidence>
<comment type="caution">
    <text evidence="2">The sequence shown here is derived from an EMBL/GenBank/DDBJ whole genome shotgun (WGS) entry which is preliminary data.</text>
</comment>
<evidence type="ECO:0000313" key="2">
    <source>
        <dbReference type="EMBL" id="PZF82360.1"/>
    </source>
</evidence>
<evidence type="ECO:0000259" key="1">
    <source>
        <dbReference type="Pfam" id="PF00144"/>
    </source>
</evidence>
<organism evidence="2 3">
    <name type="scientific">Jiangella anatolica</name>
    <dbReference type="NCBI Taxonomy" id="2670374"/>
    <lineage>
        <taxon>Bacteria</taxon>
        <taxon>Bacillati</taxon>
        <taxon>Actinomycetota</taxon>
        <taxon>Actinomycetes</taxon>
        <taxon>Jiangellales</taxon>
        <taxon>Jiangellaceae</taxon>
        <taxon>Jiangella</taxon>
    </lineage>
</organism>
<dbReference type="Proteomes" id="UP000248764">
    <property type="component" value="Unassembled WGS sequence"/>
</dbReference>
<dbReference type="RefSeq" id="WP_111255876.1">
    <property type="nucleotide sequence ID" value="NZ_POTW01000040.1"/>
</dbReference>
<keyword evidence="3" id="KW-1185">Reference proteome</keyword>
<dbReference type="InterPro" id="IPR001466">
    <property type="entry name" value="Beta-lactam-related"/>
</dbReference>
<gene>
    <name evidence="2" type="ORF">C1I92_17190</name>
</gene>
<protein>
    <recommendedName>
        <fullName evidence="1">Beta-lactamase-related domain-containing protein</fullName>
    </recommendedName>
</protein>
<dbReference type="Pfam" id="PF00144">
    <property type="entry name" value="Beta-lactamase"/>
    <property type="match status" value="1"/>
</dbReference>